<evidence type="ECO:0000313" key="9">
    <source>
        <dbReference type="Proteomes" id="UP000050580"/>
    </source>
</evidence>
<keyword evidence="3 5" id="KW-0238">DNA-binding</keyword>
<dbReference type="PANTHER" id="PTHR30629:SF2">
    <property type="entry name" value="PROPHAGE INTEGRASE INTS-RELATED"/>
    <property type="match status" value="1"/>
</dbReference>
<dbReference type="Pfam" id="PF00589">
    <property type="entry name" value="Phage_integrase"/>
    <property type="match status" value="1"/>
</dbReference>
<dbReference type="InterPro" id="IPR002104">
    <property type="entry name" value="Integrase_catalytic"/>
</dbReference>
<name>A0A0U1PWV6_9BURK</name>
<dbReference type="EMBL" id="LBNQ01000040">
    <property type="protein sequence ID" value="KKW66936.1"/>
    <property type="molecule type" value="Genomic_DNA"/>
</dbReference>
<keyword evidence="2" id="KW-0229">DNA integration</keyword>
<comment type="similarity">
    <text evidence="1">Belongs to the 'phage' integrase family.</text>
</comment>
<dbReference type="PROSITE" id="PS51900">
    <property type="entry name" value="CB"/>
    <property type="match status" value="1"/>
</dbReference>
<evidence type="ECO:0000313" key="8">
    <source>
        <dbReference type="EMBL" id="KKW66936.1"/>
    </source>
</evidence>
<dbReference type="InterPro" id="IPR010998">
    <property type="entry name" value="Integrase_recombinase_N"/>
</dbReference>
<sequence>MLTEIECKNLRCPPDKKRVRLSDSGGLYLEAGPSGSLRWFWKYYFGGKEKRLALGRYPTISLKQARLARDEARLLHAKGIDPAMKRQEEKLFNRHQSSNTFEAVARELHEIKRDGWSEKYATRWLERLEKDVFPWIGAMPVDKITAPILLQVLRRIERRGAIETAHTLRQTTGQVFRYAIATGRCERNPSPDLHGALKPVTTKNMAAVLEPARAGELLRAMDGYTGQPVTRVAMLLSALTFQRPGNVRMMEWEEVDLQDAMWTIPSVKMKRTKQEKLNGRPHLVPLAKQAVKLLQEIYPLTGGGKYVFPALTTKARPMSENTVRLALRRMSFSNEEMTAHGFRAMARTMLVEQLDANPDVIEAQLAHNKSGPLGAAYDRAQFLTQRRKLMQQWADYLDELRQGAQVIEFRKA</sequence>
<dbReference type="Pfam" id="PF22022">
    <property type="entry name" value="Phage_int_M"/>
    <property type="match status" value="1"/>
</dbReference>
<dbReference type="RefSeq" id="WP_046742600.1">
    <property type="nucleotide sequence ID" value="NZ_LBNQ01000040.1"/>
</dbReference>
<dbReference type="InterPro" id="IPR025166">
    <property type="entry name" value="Integrase_DNA_bind_dom"/>
</dbReference>
<evidence type="ECO:0000256" key="3">
    <source>
        <dbReference type="ARBA" id="ARBA00023125"/>
    </source>
</evidence>
<dbReference type="InterPro" id="IPR050808">
    <property type="entry name" value="Phage_Integrase"/>
</dbReference>
<feature type="domain" description="Tyr recombinase" evidence="6">
    <location>
        <begin position="203"/>
        <end position="390"/>
    </location>
</feature>
<keyword evidence="9" id="KW-1185">Reference proteome</keyword>
<dbReference type="OrthoDB" id="9775880at2"/>
<dbReference type="Gene3D" id="1.10.443.10">
    <property type="entry name" value="Intergrase catalytic core"/>
    <property type="match status" value="1"/>
</dbReference>
<gene>
    <name evidence="8" type="ORF">AAV94_12730</name>
</gene>
<dbReference type="PANTHER" id="PTHR30629">
    <property type="entry name" value="PROPHAGE INTEGRASE"/>
    <property type="match status" value="1"/>
</dbReference>
<feature type="domain" description="Core-binding (CB)" evidence="7">
    <location>
        <begin position="99"/>
        <end position="180"/>
    </location>
</feature>
<evidence type="ECO:0000256" key="1">
    <source>
        <dbReference type="ARBA" id="ARBA00008857"/>
    </source>
</evidence>
<evidence type="ECO:0000259" key="7">
    <source>
        <dbReference type="PROSITE" id="PS51900"/>
    </source>
</evidence>
<reference evidence="8 9" key="1">
    <citation type="submission" date="2015-05" db="EMBL/GenBank/DDBJ databases">
        <title>Draft genome sequence of Lampropedia sp. CT6, isolated from the microbial mat of a hot water spring, located at Manikaran, India.</title>
        <authorList>
            <person name="Tripathi C."/>
            <person name="Rani P."/>
            <person name="Mahato N.K."/>
            <person name="Lal R."/>
        </authorList>
    </citation>
    <scope>NUCLEOTIDE SEQUENCE [LARGE SCALE GENOMIC DNA]</scope>
    <source>
        <strain evidence="8 9">CT6</strain>
    </source>
</reference>
<dbReference type="PROSITE" id="PS51898">
    <property type="entry name" value="TYR_RECOMBINASE"/>
    <property type="match status" value="1"/>
</dbReference>
<dbReference type="Pfam" id="PF13356">
    <property type="entry name" value="Arm-DNA-bind_3"/>
    <property type="match status" value="1"/>
</dbReference>
<evidence type="ECO:0000256" key="4">
    <source>
        <dbReference type="ARBA" id="ARBA00023172"/>
    </source>
</evidence>
<dbReference type="AlphaFoldDB" id="A0A0U1PWV6"/>
<protein>
    <submittedName>
        <fullName evidence="8">Integrase</fullName>
    </submittedName>
</protein>
<keyword evidence="4" id="KW-0233">DNA recombination</keyword>
<dbReference type="InterPro" id="IPR053876">
    <property type="entry name" value="Phage_int_M"/>
</dbReference>
<dbReference type="CDD" id="cd00801">
    <property type="entry name" value="INT_P4_C"/>
    <property type="match status" value="1"/>
</dbReference>
<dbReference type="InterPro" id="IPR013762">
    <property type="entry name" value="Integrase-like_cat_sf"/>
</dbReference>
<evidence type="ECO:0000256" key="2">
    <source>
        <dbReference type="ARBA" id="ARBA00022908"/>
    </source>
</evidence>
<dbReference type="InterPro" id="IPR011010">
    <property type="entry name" value="DNA_brk_join_enz"/>
</dbReference>
<dbReference type="GO" id="GO:0015074">
    <property type="term" value="P:DNA integration"/>
    <property type="evidence" value="ECO:0007669"/>
    <property type="project" value="UniProtKB-KW"/>
</dbReference>
<dbReference type="InterPro" id="IPR044068">
    <property type="entry name" value="CB"/>
</dbReference>
<dbReference type="GO" id="GO:0006310">
    <property type="term" value="P:DNA recombination"/>
    <property type="evidence" value="ECO:0007669"/>
    <property type="project" value="UniProtKB-KW"/>
</dbReference>
<dbReference type="Proteomes" id="UP000050580">
    <property type="component" value="Unassembled WGS sequence"/>
</dbReference>
<organism evidence="8 9">
    <name type="scientific">Lampropedia cohaerens</name>
    <dbReference type="NCBI Taxonomy" id="1610491"/>
    <lineage>
        <taxon>Bacteria</taxon>
        <taxon>Pseudomonadati</taxon>
        <taxon>Pseudomonadota</taxon>
        <taxon>Betaproteobacteria</taxon>
        <taxon>Burkholderiales</taxon>
        <taxon>Comamonadaceae</taxon>
        <taxon>Lampropedia</taxon>
    </lineage>
</organism>
<dbReference type="Gene3D" id="3.30.160.390">
    <property type="entry name" value="Integrase, DNA-binding domain"/>
    <property type="match status" value="1"/>
</dbReference>
<evidence type="ECO:0000259" key="6">
    <source>
        <dbReference type="PROSITE" id="PS51898"/>
    </source>
</evidence>
<evidence type="ECO:0000256" key="5">
    <source>
        <dbReference type="PROSITE-ProRule" id="PRU01248"/>
    </source>
</evidence>
<proteinExistence type="inferred from homology"/>
<dbReference type="GO" id="GO:0003677">
    <property type="term" value="F:DNA binding"/>
    <property type="evidence" value="ECO:0007669"/>
    <property type="project" value="UniProtKB-UniRule"/>
</dbReference>
<comment type="caution">
    <text evidence="8">The sequence shown here is derived from an EMBL/GenBank/DDBJ whole genome shotgun (WGS) entry which is preliminary data.</text>
</comment>
<accession>A0A0U1PWV6</accession>
<dbReference type="InterPro" id="IPR038488">
    <property type="entry name" value="Integrase_DNA-bd_sf"/>
</dbReference>
<dbReference type="SUPFAM" id="SSF56349">
    <property type="entry name" value="DNA breaking-rejoining enzymes"/>
    <property type="match status" value="1"/>
</dbReference>
<dbReference type="Gene3D" id="1.10.150.130">
    <property type="match status" value="1"/>
</dbReference>